<evidence type="ECO:0000313" key="2">
    <source>
        <dbReference type="Proteomes" id="UP000242381"/>
    </source>
</evidence>
<proteinExistence type="predicted"/>
<accession>A0A1X0RYW3</accession>
<dbReference type="Proteomes" id="UP000242381">
    <property type="component" value="Unassembled WGS sequence"/>
</dbReference>
<dbReference type="AlphaFoldDB" id="A0A1X0RYW3"/>
<gene>
    <name evidence="1" type="ORF">BCV71DRAFT_244164</name>
</gene>
<dbReference type="EMBL" id="KV921362">
    <property type="protein sequence ID" value="ORE17184.1"/>
    <property type="molecule type" value="Genomic_DNA"/>
</dbReference>
<sequence length="263" mass="28664">MEFHEKPELLAHIAELLANGIVRCKNVLIKVLTVEAYSRHASVDIHNESQVLESTVVSTLLFRRLFCGTVSAADGKGLKQKMVIASKTMNALCTCSVTLSATPQVSIGPGHASKLNPRGCQLFLASAAVAKFKEMVAPENDLLLTRTPSMSHLRQLTTSFHHPSTFNLAMLSSQLLALWARVYFHHNNVLTEAQIATFMILYDSVIKDSKPWVPLQAVVNIFQFAFVTSLSAVADTAGDSLPAANAKIATNISSRLSDLFLDN</sequence>
<evidence type="ECO:0000313" key="1">
    <source>
        <dbReference type="EMBL" id="ORE17184.1"/>
    </source>
</evidence>
<reference evidence="1 2" key="1">
    <citation type="journal article" date="2016" name="Proc. Natl. Acad. Sci. U.S.A.">
        <title>Lipid metabolic changes in an early divergent fungus govern the establishment of a mutualistic symbiosis with endobacteria.</title>
        <authorList>
            <person name="Lastovetsky O.A."/>
            <person name="Gaspar M.L."/>
            <person name="Mondo S.J."/>
            <person name="LaButti K.M."/>
            <person name="Sandor L."/>
            <person name="Grigoriev I.V."/>
            <person name="Henry S.A."/>
            <person name="Pawlowska T.E."/>
        </authorList>
    </citation>
    <scope>NUCLEOTIDE SEQUENCE [LARGE SCALE GENOMIC DNA]</scope>
    <source>
        <strain evidence="1 2">ATCC 11559</strain>
    </source>
</reference>
<protein>
    <submittedName>
        <fullName evidence="1">Uncharacterized protein</fullName>
    </submittedName>
</protein>
<name>A0A1X0RYW3_RHIZD</name>
<dbReference type="OMA" id="IAKFREM"/>
<organism evidence="1 2">
    <name type="scientific">Rhizopus microsporus</name>
    <dbReference type="NCBI Taxonomy" id="58291"/>
    <lineage>
        <taxon>Eukaryota</taxon>
        <taxon>Fungi</taxon>
        <taxon>Fungi incertae sedis</taxon>
        <taxon>Mucoromycota</taxon>
        <taxon>Mucoromycotina</taxon>
        <taxon>Mucoromycetes</taxon>
        <taxon>Mucorales</taxon>
        <taxon>Mucorineae</taxon>
        <taxon>Rhizopodaceae</taxon>
        <taxon>Rhizopus</taxon>
    </lineage>
</organism>